<reference evidence="1 2" key="1">
    <citation type="submission" date="2024-10" db="EMBL/GenBank/DDBJ databases">
        <authorList>
            <person name="Yibar A."/>
            <person name="Saticioglu I.B."/>
            <person name="Duman M."/>
            <person name="Ajmi N."/>
            <person name="Gurler F."/>
            <person name="Ay H."/>
            <person name="Onuk E."/>
            <person name="Guler S."/>
            <person name="Romalde J.L."/>
        </authorList>
    </citation>
    <scope>NUCLEOTIDE SEQUENCE [LARGE SCALE GENOMIC DNA]</scope>
    <source>
        <strain evidence="1 2">1-TCBS-A</strain>
    </source>
</reference>
<evidence type="ECO:0000313" key="2">
    <source>
        <dbReference type="Proteomes" id="UP001607221"/>
    </source>
</evidence>
<dbReference type="SUPFAM" id="SSF81301">
    <property type="entry name" value="Nucleotidyltransferase"/>
    <property type="match status" value="1"/>
</dbReference>
<proteinExistence type="predicted"/>
<dbReference type="Proteomes" id="UP001607221">
    <property type="component" value="Unassembled WGS sequence"/>
</dbReference>
<dbReference type="EMBL" id="JBIHSE010000002">
    <property type="protein sequence ID" value="MFH0273271.1"/>
    <property type="molecule type" value="Genomic_DNA"/>
</dbReference>
<gene>
    <name evidence="1" type="ORF">ACGRHZ_18540</name>
</gene>
<name>A0ABW7JAF2_9VIBR</name>
<dbReference type="InterPro" id="IPR043519">
    <property type="entry name" value="NT_sf"/>
</dbReference>
<dbReference type="RefSeq" id="WP_039976608.1">
    <property type="nucleotide sequence ID" value="NZ_CAJFAE010000009.1"/>
</dbReference>
<evidence type="ECO:0000313" key="1">
    <source>
        <dbReference type="EMBL" id="MFH0273271.1"/>
    </source>
</evidence>
<sequence length="162" mass="18575">MNQSVLKAMTWLKGILDSNQITYQIVGGFAAHLHGGSRPIADIDLYIQKQDSEKLLPHIAPYVSKPPKHYQEEGWDLEYLQLIYGQQKIEIGLSPGTRIFSSKSKEWATLEIDYAANVICDFNGMKLSVIDITRLIDYKRVLSREVDLIDIRELERIQQQAQ</sequence>
<keyword evidence="2" id="KW-1185">Reference proteome</keyword>
<dbReference type="Gene3D" id="3.30.460.40">
    <property type="match status" value="1"/>
</dbReference>
<organism evidence="1 2">
    <name type="scientific">Vibrio jasicida</name>
    <dbReference type="NCBI Taxonomy" id="766224"/>
    <lineage>
        <taxon>Bacteria</taxon>
        <taxon>Pseudomonadati</taxon>
        <taxon>Pseudomonadota</taxon>
        <taxon>Gammaproteobacteria</taxon>
        <taxon>Vibrionales</taxon>
        <taxon>Vibrionaceae</taxon>
        <taxon>Vibrio</taxon>
    </lineage>
</organism>
<accession>A0ABW7JAF2</accession>
<protein>
    <submittedName>
        <fullName evidence="1">MazG-related protein</fullName>
    </submittedName>
</protein>
<comment type="caution">
    <text evidence="1">The sequence shown here is derived from an EMBL/GenBank/DDBJ whole genome shotgun (WGS) entry which is preliminary data.</text>
</comment>